<dbReference type="EMBL" id="ON649703">
    <property type="protein sequence ID" value="UVF62630.1"/>
    <property type="molecule type" value="Genomic_DNA"/>
</dbReference>
<proteinExistence type="predicted"/>
<feature type="transmembrane region" description="Helical" evidence="1">
    <location>
        <begin position="122"/>
        <end position="143"/>
    </location>
</feature>
<accession>A0A976UB46</accession>
<reference evidence="2" key="1">
    <citation type="submission" date="2022-05" db="EMBL/GenBank/DDBJ databases">
        <title>Diverse viruses of marine archaea discovered using metagenomics.</title>
        <authorList>
            <person name="Zhou Y."/>
        </authorList>
    </citation>
    <scope>NUCLEOTIDE SEQUENCE</scope>
    <source>
        <strain evidence="2">YSH_354833</strain>
    </source>
</reference>
<name>A0A976UB46_9CAUD</name>
<protein>
    <submittedName>
        <fullName evidence="2">Uncharacterized protein</fullName>
    </submittedName>
</protein>
<feature type="transmembrane region" description="Helical" evidence="1">
    <location>
        <begin position="51"/>
        <end position="71"/>
    </location>
</feature>
<evidence type="ECO:0000313" key="2">
    <source>
        <dbReference type="EMBL" id="UVF62630.1"/>
    </source>
</evidence>
<sequence>MRIETRFKLLAIAVIMQSYHMVEHVAQYIQYQFYGIARPHGIIEQFDTEEIHLIFAIFFFILLFTIAHGYYPKKIPITLHMFRAGVGMQGYHMVEHIVRVIEHNTTGCEYCAGILGMFFNNIPLHFVMNWAVLIIPLITFIYFRITFKSSED</sequence>
<keyword evidence="1" id="KW-0472">Membrane</keyword>
<keyword evidence="1" id="KW-1133">Transmembrane helix</keyword>
<evidence type="ECO:0000256" key="1">
    <source>
        <dbReference type="SAM" id="Phobius"/>
    </source>
</evidence>
<keyword evidence="1" id="KW-0812">Transmembrane</keyword>
<organism evidence="2">
    <name type="scientific">Yangshan Harbor Nitrososphaeria virus</name>
    <dbReference type="NCBI Taxonomy" id="2969597"/>
    <lineage>
        <taxon>Viruses</taxon>
        <taxon>Duplodnaviria</taxon>
        <taxon>Heunggongvirae</taxon>
        <taxon>Uroviricota</taxon>
        <taxon>Caudoviricetes</taxon>
    </lineage>
</organism>